<dbReference type="RefSeq" id="XP_034240131.1">
    <property type="nucleotide sequence ID" value="XM_034384240.1"/>
</dbReference>
<keyword evidence="2" id="KW-1185">Reference proteome</keyword>
<protein>
    <submittedName>
        <fullName evidence="3">Uncharacterized protein LOC117644629</fullName>
    </submittedName>
</protein>
<evidence type="ECO:0000313" key="2">
    <source>
        <dbReference type="Proteomes" id="UP000515158"/>
    </source>
</evidence>
<organism evidence="3">
    <name type="scientific">Thrips palmi</name>
    <name type="common">Melon thrips</name>
    <dbReference type="NCBI Taxonomy" id="161013"/>
    <lineage>
        <taxon>Eukaryota</taxon>
        <taxon>Metazoa</taxon>
        <taxon>Ecdysozoa</taxon>
        <taxon>Arthropoda</taxon>
        <taxon>Hexapoda</taxon>
        <taxon>Insecta</taxon>
        <taxon>Pterygota</taxon>
        <taxon>Neoptera</taxon>
        <taxon>Paraneoptera</taxon>
        <taxon>Thysanoptera</taxon>
        <taxon>Terebrantia</taxon>
        <taxon>Thripoidea</taxon>
        <taxon>Thripidae</taxon>
        <taxon>Thrips</taxon>
    </lineage>
</organism>
<reference evidence="3" key="1">
    <citation type="submission" date="2025-08" db="UniProtKB">
        <authorList>
            <consortium name="RefSeq"/>
        </authorList>
    </citation>
    <scope>IDENTIFICATION</scope>
    <source>
        <tissue evidence="3">Total insect</tissue>
    </source>
</reference>
<proteinExistence type="predicted"/>
<evidence type="ECO:0000313" key="3">
    <source>
        <dbReference type="RefSeq" id="XP_034240131.1"/>
    </source>
</evidence>
<dbReference type="AlphaFoldDB" id="A0A6P8YSR5"/>
<evidence type="ECO:0000256" key="1">
    <source>
        <dbReference type="SAM" id="MobiDB-lite"/>
    </source>
</evidence>
<dbReference type="KEGG" id="tpal:117644629"/>
<gene>
    <name evidence="3" type="primary">LOC117644629</name>
</gene>
<sequence length="124" mass="13459">MGTGDSKNALLEGKRKASSPQTLVAKRLKLSGSSASSVQTTQTSSGLRPHWKCFTCSNKDLTRTTITDRSSPNFGRVYFACFNKNCSKEKPFLFWAPISNTSKEITQVQGSVQSSQQGSKGTVC</sequence>
<feature type="region of interest" description="Disordered" evidence="1">
    <location>
        <begin position="1"/>
        <end position="22"/>
    </location>
</feature>
<dbReference type="Proteomes" id="UP000515158">
    <property type="component" value="Unplaced"/>
</dbReference>
<dbReference type="OrthoDB" id="10621316at2759"/>
<dbReference type="InParanoid" id="A0A6P8YSR5"/>
<dbReference type="GeneID" id="117644629"/>
<accession>A0A6P8YSR5</accession>
<name>A0A6P8YSR5_THRPL</name>